<evidence type="ECO:0000313" key="3">
    <source>
        <dbReference type="EMBL" id="KAA0196450.1"/>
    </source>
</evidence>
<protein>
    <recommendedName>
        <fullName evidence="2">PiggyBac transposable element-derived protein domain-containing protein</fullName>
    </recommendedName>
</protein>
<dbReference type="InterPro" id="IPR029526">
    <property type="entry name" value="PGBD"/>
</dbReference>
<feature type="compositionally biased region" description="Acidic residues" evidence="1">
    <location>
        <begin position="84"/>
        <end position="94"/>
    </location>
</feature>
<accession>A0A6A0H1T3</accession>
<evidence type="ECO:0000256" key="1">
    <source>
        <dbReference type="SAM" id="MobiDB-lite"/>
    </source>
</evidence>
<dbReference type="InterPro" id="IPR052638">
    <property type="entry name" value="PiggyBac_TE-derived"/>
</dbReference>
<gene>
    <name evidence="3" type="ORF">HAZT_HAZT000793</name>
</gene>
<dbReference type="GO" id="GO:0043565">
    <property type="term" value="F:sequence-specific DNA binding"/>
    <property type="evidence" value="ECO:0007669"/>
    <property type="project" value="TreeGrafter"/>
</dbReference>
<feature type="compositionally biased region" description="Acidic residues" evidence="1">
    <location>
        <begin position="35"/>
        <end position="46"/>
    </location>
</feature>
<sequence length="210" mass="24381">MGDFAKYLCYFQFSTSRFYQKNQTHTTVVPLDPSISDDDSLDDDISDLNYMPVPDPHNEDTPDTTEGQPPTSKRRCRRPVLEEVHEEDVEEDMDTATPQEKRSTTNKVHTKKKRGKLNENYKQSRPTTWSKIDISNPPLPEYQHIPPQYVKNAECYFEKFFNLQLIQHITYQTNLYATQKDVSTTFATTDEEIRTFIAILLYMGVAAPLT</sequence>
<feature type="region of interest" description="Disordered" evidence="1">
    <location>
        <begin position="28"/>
        <end position="115"/>
    </location>
</feature>
<dbReference type="Proteomes" id="UP000711488">
    <property type="component" value="Unassembled WGS sequence"/>
</dbReference>
<organism evidence="3">
    <name type="scientific">Hyalella azteca</name>
    <name type="common">Amphipod</name>
    <dbReference type="NCBI Taxonomy" id="294128"/>
    <lineage>
        <taxon>Eukaryota</taxon>
        <taxon>Metazoa</taxon>
        <taxon>Ecdysozoa</taxon>
        <taxon>Arthropoda</taxon>
        <taxon>Crustacea</taxon>
        <taxon>Multicrustacea</taxon>
        <taxon>Malacostraca</taxon>
        <taxon>Eumalacostraca</taxon>
        <taxon>Peracarida</taxon>
        <taxon>Amphipoda</taxon>
        <taxon>Senticaudata</taxon>
        <taxon>Talitrida</taxon>
        <taxon>Talitroidea</taxon>
        <taxon>Hyalellidae</taxon>
        <taxon>Hyalella</taxon>
    </lineage>
</organism>
<name>A0A6A0H1T3_HYAAZ</name>
<reference evidence="3" key="1">
    <citation type="submission" date="2014-08" db="EMBL/GenBank/DDBJ databases">
        <authorList>
            <person name="Murali S."/>
            <person name="Richards S."/>
            <person name="Bandaranaike D."/>
            <person name="Bellair M."/>
            <person name="Blankenburg K."/>
            <person name="Chao H."/>
            <person name="Dinh H."/>
            <person name="Doddapaneni H."/>
            <person name="Dugan-Rocha S."/>
            <person name="Elkadiri S."/>
            <person name="Gnanaolivu R."/>
            <person name="Hughes D."/>
            <person name="Lee S."/>
            <person name="Li M."/>
            <person name="Ming W."/>
            <person name="Munidasa M."/>
            <person name="Muniz J."/>
            <person name="Nguyen L."/>
            <person name="Osuji N."/>
            <person name="Pu L.-L."/>
            <person name="Puazo M."/>
            <person name="Skinner E."/>
            <person name="Qu C."/>
            <person name="Quiroz J."/>
            <person name="Raj R."/>
            <person name="Weissenberger G."/>
            <person name="Xin Y."/>
            <person name="Zou X."/>
            <person name="Han Y."/>
            <person name="Worley K."/>
            <person name="Muzny D."/>
            <person name="Gibbs R."/>
        </authorList>
    </citation>
    <scope>NUCLEOTIDE SEQUENCE</scope>
    <source>
        <strain evidence="3">HAZT.00-mixed</strain>
        <tissue evidence="3">Whole organism</tissue>
    </source>
</reference>
<dbReference type="PANTHER" id="PTHR47055">
    <property type="entry name" value="DDE_TNP_1_7 DOMAIN-CONTAINING PROTEIN"/>
    <property type="match status" value="1"/>
</dbReference>
<dbReference type="Pfam" id="PF13843">
    <property type="entry name" value="DDE_Tnp_1_7"/>
    <property type="match status" value="1"/>
</dbReference>
<dbReference type="PANTHER" id="PTHR47055:SF3">
    <property type="entry name" value="PHORBOL-ESTER_DAG-TYPE DOMAIN-CONTAINING PROTEIN"/>
    <property type="match status" value="1"/>
</dbReference>
<feature type="domain" description="PiggyBac transposable element-derived protein" evidence="2">
    <location>
        <begin position="156"/>
        <end position="205"/>
    </location>
</feature>
<proteinExistence type="predicted"/>
<comment type="caution">
    <text evidence="3">The sequence shown here is derived from an EMBL/GenBank/DDBJ whole genome shotgun (WGS) entry which is preliminary data.</text>
</comment>
<evidence type="ECO:0000259" key="2">
    <source>
        <dbReference type="Pfam" id="PF13843"/>
    </source>
</evidence>
<reference evidence="3" key="2">
    <citation type="journal article" date="2018" name="Environ. Sci. Technol.">
        <title>The Toxicogenome of Hyalella azteca: A Model for Sediment Ecotoxicology and Evolutionary Toxicology.</title>
        <authorList>
            <person name="Poynton H.C."/>
            <person name="Hasenbein S."/>
            <person name="Benoit J.B."/>
            <person name="Sepulveda M.S."/>
            <person name="Poelchau M.F."/>
            <person name="Hughes D.S.T."/>
            <person name="Murali S.C."/>
            <person name="Chen S."/>
            <person name="Glastad K.M."/>
            <person name="Goodisman M.A.D."/>
            <person name="Werren J.H."/>
            <person name="Vineis J.H."/>
            <person name="Bowen J.L."/>
            <person name="Friedrich M."/>
            <person name="Jones J."/>
            <person name="Robertson H.M."/>
            <person name="Feyereisen R."/>
            <person name="Mechler-Hickson A."/>
            <person name="Mathers N."/>
            <person name="Lee C.E."/>
            <person name="Colbourne J.K."/>
            <person name="Biales A."/>
            <person name="Johnston J.S."/>
            <person name="Wellborn G.A."/>
            <person name="Rosendale A.J."/>
            <person name="Cridge A.G."/>
            <person name="Munoz-Torres M.C."/>
            <person name="Bain P.A."/>
            <person name="Manny A.R."/>
            <person name="Major K.M."/>
            <person name="Lambert F.N."/>
            <person name="Vulpe C.D."/>
            <person name="Tuck P."/>
            <person name="Blalock B.J."/>
            <person name="Lin Y.Y."/>
            <person name="Smith M.E."/>
            <person name="Ochoa-Acuna H."/>
            <person name="Chen M.M."/>
            <person name="Childers C.P."/>
            <person name="Qu J."/>
            <person name="Dugan S."/>
            <person name="Lee S.L."/>
            <person name="Chao H."/>
            <person name="Dinh H."/>
            <person name="Han Y."/>
            <person name="Doddapaneni H."/>
            <person name="Worley K.C."/>
            <person name="Muzny D.M."/>
            <person name="Gibbs R.A."/>
            <person name="Richards S."/>
        </authorList>
    </citation>
    <scope>NUCLEOTIDE SEQUENCE</scope>
    <source>
        <strain evidence="3">HAZT.00-mixed</strain>
        <tissue evidence="3">Whole organism</tissue>
    </source>
</reference>
<reference evidence="3" key="3">
    <citation type="submission" date="2019-06" db="EMBL/GenBank/DDBJ databases">
        <authorList>
            <person name="Poynton C."/>
            <person name="Hasenbein S."/>
            <person name="Benoit J.B."/>
            <person name="Sepulveda M.S."/>
            <person name="Poelchau M.F."/>
            <person name="Murali S.C."/>
            <person name="Chen S."/>
            <person name="Glastad K.M."/>
            <person name="Werren J.H."/>
            <person name="Vineis J.H."/>
            <person name="Bowen J.L."/>
            <person name="Friedrich M."/>
            <person name="Jones J."/>
            <person name="Robertson H.M."/>
            <person name="Feyereisen R."/>
            <person name="Mechler-Hickson A."/>
            <person name="Mathers N."/>
            <person name="Lee C.E."/>
            <person name="Colbourne J.K."/>
            <person name="Biales A."/>
            <person name="Johnston J.S."/>
            <person name="Wellborn G.A."/>
            <person name="Rosendale A.J."/>
            <person name="Cridge A.G."/>
            <person name="Munoz-Torres M.C."/>
            <person name="Bain P.A."/>
            <person name="Manny A.R."/>
            <person name="Major K.M."/>
            <person name="Lambert F.N."/>
            <person name="Vulpe C.D."/>
            <person name="Tuck P."/>
            <person name="Blalock B.J."/>
            <person name="Lin Y.-Y."/>
            <person name="Smith M.E."/>
            <person name="Ochoa-Acuna H."/>
            <person name="Chen M.-J.M."/>
            <person name="Childers C.P."/>
            <person name="Qu J."/>
            <person name="Dugan S."/>
            <person name="Lee S.L."/>
            <person name="Chao H."/>
            <person name="Dinh H."/>
            <person name="Han Y."/>
            <person name="Doddapaneni H."/>
            <person name="Worley K.C."/>
            <person name="Muzny D.M."/>
            <person name="Gibbs R.A."/>
            <person name="Richards S."/>
        </authorList>
    </citation>
    <scope>NUCLEOTIDE SEQUENCE</scope>
    <source>
        <strain evidence="3">HAZT.00-mixed</strain>
        <tissue evidence="3">Whole organism</tissue>
    </source>
</reference>
<dbReference type="EMBL" id="JQDR03008906">
    <property type="protein sequence ID" value="KAA0196450.1"/>
    <property type="molecule type" value="Genomic_DNA"/>
</dbReference>
<dbReference type="AlphaFoldDB" id="A0A6A0H1T3"/>